<sequence length="128" mass="13394">MTPEEAAAALGEGWTASLAKGYRDAGLGQAAPAVEAAYYAHLLHDEAQGDALDLDDLTPVEREWAWQWLVAHGVPDEAAQGPVTKPVQGRRSPCRRWCSKGSCRSHAQGGGSGRPTWGGGSTSPTPGT</sequence>
<evidence type="ECO:0000313" key="3">
    <source>
        <dbReference type="Proteomes" id="UP001151002"/>
    </source>
</evidence>
<feature type="region of interest" description="Disordered" evidence="1">
    <location>
        <begin position="78"/>
        <end position="128"/>
    </location>
</feature>
<dbReference type="Proteomes" id="UP001151002">
    <property type="component" value="Unassembled WGS sequence"/>
</dbReference>
<dbReference type="EMBL" id="JAPNTZ010000005">
    <property type="protein sequence ID" value="MCY1139192.1"/>
    <property type="molecule type" value="Genomic_DNA"/>
</dbReference>
<proteinExistence type="predicted"/>
<gene>
    <name evidence="2" type="ORF">OWR29_14430</name>
</gene>
<comment type="caution">
    <text evidence="2">The sequence shown here is derived from an EMBL/GenBank/DDBJ whole genome shotgun (WGS) entry which is preliminary data.</text>
</comment>
<evidence type="ECO:0000313" key="2">
    <source>
        <dbReference type="EMBL" id="MCY1139192.1"/>
    </source>
</evidence>
<dbReference type="RefSeq" id="WP_267563303.1">
    <property type="nucleotide sequence ID" value="NZ_JAPNTZ010000005.1"/>
</dbReference>
<evidence type="ECO:0000256" key="1">
    <source>
        <dbReference type="SAM" id="MobiDB-lite"/>
    </source>
</evidence>
<name>A0ABT4AY69_9ACTN</name>
<reference evidence="2" key="1">
    <citation type="submission" date="2022-11" db="EMBL/GenBank/DDBJ databases">
        <authorList>
            <person name="Somphong A."/>
            <person name="Phongsopitanun W."/>
        </authorList>
    </citation>
    <scope>NUCLEOTIDE SEQUENCE</scope>
    <source>
        <strain evidence="2">Pm04-4</strain>
    </source>
</reference>
<feature type="compositionally biased region" description="Gly residues" evidence="1">
    <location>
        <begin position="108"/>
        <end position="121"/>
    </location>
</feature>
<organism evidence="2 3">
    <name type="scientific">Paractinoplanes pyxinae</name>
    <dbReference type="NCBI Taxonomy" id="2997416"/>
    <lineage>
        <taxon>Bacteria</taxon>
        <taxon>Bacillati</taxon>
        <taxon>Actinomycetota</taxon>
        <taxon>Actinomycetes</taxon>
        <taxon>Micromonosporales</taxon>
        <taxon>Micromonosporaceae</taxon>
        <taxon>Paractinoplanes</taxon>
    </lineage>
</organism>
<accession>A0ABT4AY69</accession>
<keyword evidence="3" id="KW-1185">Reference proteome</keyword>
<protein>
    <submittedName>
        <fullName evidence="2">Uncharacterized protein</fullName>
    </submittedName>
</protein>